<protein>
    <recommendedName>
        <fullName evidence="4">Ubinuclein middle domain-containing protein</fullName>
    </recommendedName>
</protein>
<dbReference type="Proteomes" id="UP001157418">
    <property type="component" value="Unassembled WGS sequence"/>
</dbReference>
<sequence>MESDSKSGGAAAAAGGRLLVDESSSDVQNDRKRFQIDLKPGETTIVSWVKLLKESGIPVVQSPPPSPEPRKWFHEEDESRREYSNIILKKEKEEQNYRSSTIEHCQPKKQRTDISQVLERVNAVQLTKNTKMGHARVKSSTDVNYHYDNKNKSGSPCGMTSDWAAVCVDLSEEHSVNNGRNELPDLNVPYTMQTTSTSARDIKDESCGLMNGSMLESTILEMETMVAESKQLHGDIQDSVHSVASKSHLPPELKKKLETVARLAHSSQGRISDELMMRLMSILGHWLKPRTLKRCLRDMVSSSTCGLDDSRFIQIKKEVVEMIKLRAPSMETKVAHNAKYSMDMDHEMEDKICDFYDIYVQAMDEIKNSEIRKFYIQLAALWPKGSMDNHGIRNAICRAKERRRTLLQDKGHEKKPTAGVDSNLHEEANLVAEQGKTVNDHNAPVVNFPDTVVPGTPELDRKLGAPAKRFSPPSAGDC</sequence>
<evidence type="ECO:0000313" key="2">
    <source>
        <dbReference type="EMBL" id="CAH1427101.1"/>
    </source>
</evidence>
<name>A0AAU9MJ59_9ASTR</name>
<organism evidence="2 3">
    <name type="scientific">Lactuca virosa</name>
    <dbReference type="NCBI Taxonomy" id="75947"/>
    <lineage>
        <taxon>Eukaryota</taxon>
        <taxon>Viridiplantae</taxon>
        <taxon>Streptophyta</taxon>
        <taxon>Embryophyta</taxon>
        <taxon>Tracheophyta</taxon>
        <taxon>Spermatophyta</taxon>
        <taxon>Magnoliopsida</taxon>
        <taxon>eudicotyledons</taxon>
        <taxon>Gunneridae</taxon>
        <taxon>Pentapetalae</taxon>
        <taxon>asterids</taxon>
        <taxon>campanulids</taxon>
        <taxon>Asterales</taxon>
        <taxon>Asteraceae</taxon>
        <taxon>Cichorioideae</taxon>
        <taxon>Cichorieae</taxon>
        <taxon>Lactucinae</taxon>
        <taxon>Lactuca</taxon>
    </lineage>
</organism>
<evidence type="ECO:0000256" key="1">
    <source>
        <dbReference type="SAM" id="MobiDB-lite"/>
    </source>
</evidence>
<feature type="region of interest" description="Disordered" evidence="1">
    <location>
        <begin position="1"/>
        <end position="33"/>
    </location>
</feature>
<accession>A0AAU9MJ59</accession>
<dbReference type="GO" id="GO:0005634">
    <property type="term" value="C:nucleus"/>
    <property type="evidence" value="ECO:0007669"/>
    <property type="project" value="TreeGrafter"/>
</dbReference>
<keyword evidence="3" id="KW-1185">Reference proteome</keyword>
<evidence type="ECO:0000313" key="3">
    <source>
        <dbReference type="Proteomes" id="UP001157418"/>
    </source>
</evidence>
<dbReference type="GO" id="GO:0006325">
    <property type="term" value="P:chromatin organization"/>
    <property type="evidence" value="ECO:0007669"/>
    <property type="project" value="TreeGrafter"/>
</dbReference>
<dbReference type="EMBL" id="CAKMRJ010002223">
    <property type="protein sequence ID" value="CAH1427101.1"/>
    <property type="molecule type" value="Genomic_DNA"/>
</dbReference>
<evidence type="ECO:0008006" key="4">
    <source>
        <dbReference type="Google" id="ProtNLM"/>
    </source>
</evidence>
<dbReference type="PANTHER" id="PTHR21669:SF40">
    <property type="entry name" value="UBINUCLEIN MIDDLE DOMAIN-CONTAINING PROTEIN"/>
    <property type="match status" value="1"/>
</dbReference>
<comment type="caution">
    <text evidence="2">The sequence shown here is derived from an EMBL/GenBank/DDBJ whole genome shotgun (WGS) entry which is preliminary data.</text>
</comment>
<gene>
    <name evidence="2" type="ORF">LVIROSA_LOCUS14136</name>
</gene>
<dbReference type="AlphaFoldDB" id="A0AAU9MJ59"/>
<proteinExistence type="predicted"/>
<reference evidence="2 3" key="1">
    <citation type="submission" date="2022-01" db="EMBL/GenBank/DDBJ databases">
        <authorList>
            <person name="Xiong W."/>
            <person name="Schranz E."/>
        </authorList>
    </citation>
    <scope>NUCLEOTIDE SEQUENCE [LARGE SCALE GENOMIC DNA]</scope>
</reference>
<feature type="region of interest" description="Disordered" evidence="1">
    <location>
        <begin position="440"/>
        <end position="478"/>
    </location>
</feature>
<dbReference type="PANTHER" id="PTHR21669">
    <property type="entry name" value="CAPZ-INTERACTING PROTEIN AND RELATED PROTEINS"/>
    <property type="match status" value="1"/>
</dbReference>